<gene>
    <name evidence="3" type="ORF">A244_38040</name>
</gene>
<proteinExistence type="predicted"/>
<organism evidence="3 4">
    <name type="scientific">Pseudomonas syringae pv. actinidiae ICMP 18807</name>
    <dbReference type="NCBI Taxonomy" id="1194404"/>
    <lineage>
        <taxon>Bacteria</taxon>
        <taxon>Pseudomonadati</taxon>
        <taxon>Pseudomonadota</taxon>
        <taxon>Gammaproteobacteria</taxon>
        <taxon>Pseudomonadales</taxon>
        <taxon>Pseudomonadaceae</taxon>
        <taxon>Pseudomonas</taxon>
        <taxon>Pseudomonas syringae</taxon>
    </lineage>
</organism>
<protein>
    <submittedName>
        <fullName evidence="3">Lipoprotein</fullName>
    </submittedName>
</protein>
<feature type="chain" id="PRO_5004542269" evidence="2">
    <location>
        <begin position="25"/>
        <end position="75"/>
    </location>
</feature>
<accession>S6TYJ7</accession>
<evidence type="ECO:0000313" key="3">
    <source>
        <dbReference type="EMBL" id="EPN31148.1"/>
    </source>
</evidence>
<feature type="non-terminal residue" evidence="3">
    <location>
        <position position="75"/>
    </location>
</feature>
<evidence type="ECO:0000313" key="4">
    <source>
        <dbReference type="Proteomes" id="UP000015729"/>
    </source>
</evidence>
<feature type="transmembrane region" description="Helical" evidence="1">
    <location>
        <begin position="53"/>
        <end position="74"/>
    </location>
</feature>
<dbReference type="EMBL" id="AOKG01002597">
    <property type="protein sequence ID" value="EPN31148.1"/>
    <property type="molecule type" value="Genomic_DNA"/>
</dbReference>
<name>S6TYJ7_PSESF</name>
<comment type="caution">
    <text evidence="3">The sequence shown here is derived from an EMBL/GenBank/DDBJ whole genome shotgun (WGS) entry which is preliminary data.</text>
</comment>
<keyword evidence="1" id="KW-0472">Membrane</keyword>
<evidence type="ECO:0000256" key="2">
    <source>
        <dbReference type="SAM" id="SignalP"/>
    </source>
</evidence>
<keyword evidence="1" id="KW-0812">Transmembrane</keyword>
<dbReference type="Proteomes" id="UP000015729">
    <property type="component" value="Unassembled WGS sequence"/>
</dbReference>
<dbReference type="AlphaFoldDB" id="S6TYJ7"/>
<feature type="signal peptide" evidence="2">
    <location>
        <begin position="1"/>
        <end position="24"/>
    </location>
</feature>
<evidence type="ECO:0000256" key="1">
    <source>
        <dbReference type="SAM" id="Phobius"/>
    </source>
</evidence>
<sequence length="75" mass="7455">MKHVRSHLPRVMLGLMISVSLVLAGCANNGTGSSMLGGSGTDPDPRLTKSTDSSFFSTSGLTACAAAAGVGILAC</sequence>
<dbReference type="PROSITE" id="PS51257">
    <property type="entry name" value="PROKAR_LIPOPROTEIN"/>
    <property type="match status" value="1"/>
</dbReference>
<keyword evidence="3" id="KW-0449">Lipoprotein</keyword>
<keyword evidence="1" id="KW-1133">Transmembrane helix</keyword>
<reference evidence="3 4" key="1">
    <citation type="journal article" date="2013" name="PLoS Pathog.">
        <title>Genomic analysis of the Kiwifruit pathogen Pseudomonas syringae pv. actinidiae provides insight into the origins of an emergent plant disease.</title>
        <authorList>
            <person name="McCann H.C."/>
            <person name="Rikkerink E.H."/>
            <person name="Bertels F."/>
            <person name="Fiers M."/>
            <person name="Lu A."/>
            <person name="Rees-George J."/>
            <person name="Andersen M.T."/>
            <person name="Gleave A.P."/>
            <person name="Haubold B."/>
            <person name="Wohlers M.W."/>
            <person name="Guttman D.S."/>
            <person name="Wang P.W."/>
            <person name="Straub C."/>
            <person name="Vanneste J.L."/>
            <person name="Rainey P.B."/>
            <person name="Templeton M.D."/>
        </authorList>
    </citation>
    <scope>NUCLEOTIDE SEQUENCE [LARGE SCALE GENOMIC DNA]</scope>
    <source>
        <strain evidence="3 4">ICMP 18807</strain>
    </source>
</reference>
<keyword evidence="2" id="KW-0732">Signal</keyword>